<evidence type="ECO:0000256" key="2">
    <source>
        <dbReference type="PIRSR" id="PIRSR005962-1"/>
    </source>
</evidence>
<dbReference type="InterPro" id="IPR011650">
    <property type="entry name" value="Peptidase_M20_dimer"/>
</dbReference>
<dbReference type="EMBL" id="JAMD01000011">
    <property type="protein sequence ID" value="KEJ94643.1"/>
    <property type="molecule type" value="Genomic_DNA"/>
</dbReference>
<keyword evidence="5" id="KW-1185">Reference proteome</keyword>
<dbReference type="PANTHER" id="PTHR11014">
    <property type="entry name" value="PEPTIDASE M20 FAMILY MEMBER"/>
    <property type="match status" value="1"/>
</dbReference>
<dbReference type="Pfam" id="PF07687">
    <property type="entry name" value="M20_dimer"/>
    <property type="match status" value="1"/>
</dbReference>
<dbReference type="GO" id="GO:0019877">
    <property type="term" value="P:diaminopimelate biosynthetic process"/>
    <property type="evidence" value="ECO:0007669"/>
    <property type="project" value="UniProtKB-ARBA"/>
</dbReference>
<evidence type="ECO:0000256" key="1">
    <source>
        <dbReference type="ARBA" id="ARBA00022801"/>
    </source>
</evidence>
<feature type="binding site" evidence="2">
    <location>
        <position position="162"/>
    </location>
    <ligand>
        <name>Mn(2+)</name>
        <dbReference type="ChEBI" id="CHEBI:29035"/>
        <label>2</label>
    </ligand>
</feature>
<keyword evidence="2" id="KW-0464">Manganese</keyword>
<dbReference type="Pfam" id="PF01546">
    <property type="entry name" value="Peptidase_M20"/>
    <property type="match status" value="1"/>
</dbReference>
<dbReference type="GO" id="GO:0046872">
    <property type="term" value="F:metal ion binding"/>
    <property type="evidence" value="ECO:0007669"/>
    <property type="project" value="UniProtKB-KW"/>
</dbReference>
<protein>
    <recommendedName>
        <fullName evidence="3">Peptidase M20 dimerisation domain-containing protein</fullName>
    </recommendedName>
</protein>
<dbReference type="Gene3D" id="3.30.70.360">
    <property type="match status" value="1"/>
</dbReference>
<dbReference type="InterPro" id="IPR017439">
    <property type="entry name" value="Amidohydrolase"/>
</dbReference>
<dbReference type="Gene3D" id="3.40.630.10">
    <property type="entry name" value="Zn peptidases"/>
    <property type="match status" value="1"/>
</dbReference>
<organism evidence="4 5">
    <name type="scientific">Pseudosulfitobacter pseudonitzschiae</name>
    <dbReference type="NCBI Taxonomy" id="1402135"/>
    <lineage>
        <taxon>Bacteria</taxon>
        <taxon>Pseudomonadati</taxon>
        <taxon>Pseudomonadota</taxon>
        <taxon>Alphaproteobacteria</taxon>
        <taxon>Rhodobacterales</taxon>
        <taxon>Roseobacteraceae</taxon>
        <taxon>Pseudosulfitobacter</taxon>
    </lineage>
</organism>
<proteinExistence type="predicted"/>
<dbReference type="FunFam" id="3.30.70.360:FF:000001">
    <property type="entry name" value="N-acetyldiaminopimelate deacetylase"/>
    <property type="match status" value="1"/>
</dbReference>
<dbReference type="AlphaFoldDB" id="A0A073IWC6"/>
<dbReference type="Proteomes" id="UP000027746">
    <property type="component" value="Unassembled WGS sequence"/>
</dbReference>
<feature type="binding site" evidence="2">
    <location>
        <position position="101"/>
    </location>
    <ligand>
        <name>Mn(2+)</name>
        <dbReference type="ChEBI" id="CHEBI:29035"/>
        <label>2</label>
    </ligand>
</feature>
<dbReference type="PIRSF" id="PIRSF005962">
    <property type="entry name" value="Pept_M20D_amidohydro"/>
    <property type="match status" value="1"/>
</dbReference>
<evidence type="ECO:0000313" key="5">
    <source>
        <dbReference type="Proteomes" id="UP000027746"/>
    </source>
</evidence>
<evidence type="ECO:0000313" key="4">
    <source>
        <dbReference type="EMBL" id="KEJ94643.1"/>
    </source>
</evidence>
<dbReference type="NCBIfam" id="TIGR01891">
    <property type="entry name" value="amidohydrolases"/>
    <property type="match status" value="1"/>
</dbReference>
<comment type="caution">
    <text evidence="4">The sequence shown here is derived from an EMBL/GenBank/DDBJ whole genome shotgun (WGS) entry which is preliminary data.</text>
</comment>
<dbReference type="RefSeq" id="WP_037929011.1">
    <property type="nucleotide sequence ID" value="NZ_CP054600.1"/>
</dbReference>
<accession>A0A073IWC6</accession>
<dbReference type="PANTHER" id="PTHR11014:SF63">
    <property type="entry name" value="METALLOPEPTIDASE, PUTATIVE (AFU_ORTHOLOGUE AFUA_6G09600)-RELATED"/>
    <property type="match status" value="1"/>
</dbReference>
<comment type="cofactor">
    <cofactor evidence="2">
        <name>Mn(2+)</name>
        <dbReference type="ChEBI" id="CHEBI:29035"/>
    </cofactor>
    <text evidence="2">The Mn(2+) ion enhances activity.</text>
</comment>
<dbReference type="OrthoDB" id="9777385at2"/>
<feature type="binding site" evidence="2">
    <location>
        <position position="103"/>
    </location>
    <ligand>
        <name>Mn(2+)</name>
        <dbReference type="ChEBI" id="CHEBI:29035"/>
        <label>2</label>
    </ligand>
</feature>
<reference evidence="4 5" key="1">
    <citation type="submission" date="2014-01" db="EMBL/GenBank/DDBJ databases">
        <title>Sulfitobacter sp. H3 (MCCC 1A00686) Genome Sequencing.</title>
        <authorList>
            <person name="Lai Q."/>
            <person name="Hong Z."/>
        </authorList>
    </citation>
    <scope>NUCLEOTIDE SEQUENCE [LARGE SCALE GENOMIC DNA]</scope>
    <source>
        <strain evidence="4 5">H3</strain>
    </source>
</reference>
<dbReference type="InterPro" id="IPR002933">
    <property type="entry name" value="Peptidase_M20"/>
</dbReference>
<sequence>MPTYPQIAALHDEMTEWRRDFHAHPELNYQEQRTSDLVAQRLESWGIEVHRGLGQTGVIGVLRGGDGGGSIGLRADMDALPMEEQTNLPYRSTNSGVMHACGHDGHTTMLLGAAKYLAETRNFSGTVHFIFQPAEEAGAGAKRMIAEGLFDQFPCDSIWALHNAPNRPVGTASVRAGAVMAAVDTMKIVIHGKGSHAARPHNGNDPIAVGLQLHTAFQHLCTKNIDPIEVAVVNVTRFIAGTAVNVVPPSAELHATIRTFDPGVRETVRRRVQEICKGIEVAYGVTLDLEYRMGCPPTINTPAEATSADRAISSILGADAIVRDPKPVAGGEDFAEMLAVLPGAYIHVGSAKGADDPQLHHPAYDFNDEILPIGASYFAALVEDQLSAKR</sequence>
<name>A0A073IWC6_9RHOB</name>
<dbReference type="GO" id="GO:0050118">
    <property type="term" value="F:N-acetyldiaminopimelate deacetylase activity"/>
    <property type="evidence" value="ECO:0007669"/>
    <property type="project" value="UniProtKB-ARBA"/>
</dbReference>
<feature type="binding site" evidence="2">
    <location>
        <position position="360"/>
    </location>
    <ligand>
        <name>Mn(2+)</name>
        <dbReference type="ChEBI" id="CHEBI:29035"/>
        <label>2</label>
    </ligand>
</feature>
<dbReference type="SUPFAM" id="SSF53187">
    <property type="entry name" value="Zn-dependent exopeptidases"/>
    <property type="match status" value="1"/>
</dbReference>
<dbReference type="InterPro" id="IPR036264">
    <property type="entry name" value="Bact_exopeptidase_dim_dom"/>
</dbReference>
<feature type="domain" description="Peptidase M20 dimerisation" evidence="3">
    <location>
        <begin position="185"/>
        <end position="277"/>
    </location>
</feature>
<feature type="binding site" evidence="2">
    <location>
        <position position="136"/>
    </location>
    <ligand>
        <name>Mn(2+)</name>
        <dbReference type="ChEBI" id="CHEBI:29035"/>
        <label>2</label>
    </ligand>
</feature>
<keyword evidence="2" id="KW-0479">Metal-binding</keyword>
<dbReference type="CDD" id="cd05666">
    <property type="entry name" value="M20_Acy1-like"/>
    <property type="match status" value="1"/>
</dbReference>
<keyword evidence="1" id="KW-0378">Hydrolase</keyword>
<dbReference type="SUPFAM" id="SSF55031">
    <property type="entry name" value="Bacterial exopeptidase dimerisation domain"/>
    <property type="match status" value="1"/>
</dbReference>
<evidence type="ECO:0000259" key="3">
    <source>
        <dbReference type="Pfam" id="PF07687"/>
    </source>
</evidence>
<gene>
    <name evidence="4" type="ORF">SUH3_05390</name>
</gene>
<dbReference type="GeneID" id="68871918"/>